<accession>A0A955I7W3</accession>
<dbReference type="Proteomes" id="UP000760819">
    <property type="component" value="Unassembled WGS sequence"/>
</dbReference>
<organism evidence="2 3">
    <name type="scientific">Candidatus Dojkabacteria bacterium</name>
    <dbReference type="NCBI Taxonomy" id="2099670"/>
    <lineage>
        <taxon>Bacteria</taxon>
        <taxon>Candidatus Dojkabacteria</taxon>
    </lineage>
</organism>
<dbReference type="GO" id="GO:0004180">
    <property type="term" value="F:carboxypeptidase activity"/>
    <property type="evidence" value="ECO:0007669"/>
    <property type="project" value="UniProtKB-KW"/>
</dbReference>
<feature type="domain" description="PEGA" evidence="1">
    <location>
        <begin position="4"/>
        <end position="58"/>
    </location>
</feature>
<dbReference type="EMBL" id="JAGQLI010000215">
    <property type="protein sequence ID" value="MCA9379514.1"/>
    <property type="molecule type" value="Genomic_DNA"/>
</dbReference>
<proteinExistence type="predicted"/>
<evidence type="ECO:0000313" key="2">
    <source>
        <dbReference type="EMBL" id="MCA9379514.1"/>
    </source>
</evidence>
<keyword evidence="2" id="KW-0645">Protease</keyword>
<keyword evidence="2" id="KW-0121">Carboxypeptidase</keyword>
<dbReference type="AlphaFoldDB" id="A0A955I7W3"/>
<reference evidence="2" key="2">
    <citation type="journal article" date="2021" name="Microbiome">
        <title>Successional dynamics and alternative stable states in a saline activated sludge microbial community over 9 years.</title>
        <authorList>
            <person name="Wang Y."/>
            <person name="Ye J."/>
            <person name="Ju F."/>
            <person name="Liu L."/>
            <person name="Boyd J.A."/>
            <person name="Deng Y."/>
            <person name="Parks D.H."/>
            <person name="Jiang X."/>
            <person name="Yin X."/>
            <person name="Woodcroft B.J."/>
            <person name="Tyson G.W."/>
            <person name="Hugenholtz P."/>
            <person name="Polz M.F."/>
            <person name="Zhang T."/>
        </authorList>
    </citation>
    <scope>NUCLEOTIDE SEQUENCE</scope>
    <source>
        <strain evidence="2">HKST-UBA12</strain>
    </source>
</reference>
<keyword evidence="2" id="KW-0378">Hydrolase</keyword>
<gene>
    <name evidence="2" type="ORF">KC640_03730</name>
</gene>
<dbReference type="Pfam" id="PF08308">
    <property type="entry name" value="PEGA"/>
    <property type="match status" value="1"/>
</dbReference>
<evidence type="ECO:0000259" key="1">
    <source>
        <dbReference type="Pfam" id="PF08308"/>
    </source>
</evidence>
<comment type="caution">
    <text evidence="2">The sequence shown here is derived from an EMBL/GenBank/DDBJ whole genome shotgun (WGS) entry which is preliminary data.</text>
</comment>
<dbReference type="InterPro" id="IPR013784">
    <property type="entry name" value="Carb-bd-like_fold"/>
</dbReference>
<reference evidence="2" key="1">
    <citation type="submission" date="2020-04" db="EMBL/GenBank/DDBJ databases">
        <authorList>
            <person name="Zhang T."/>
        </authorList>
    </citation>
    <scope>NUCLEOTIDE SEQUENCE</scope>
    <source>
        <strain evidence="2">HKST-UBA12</strain>
    </source>
</reference>
<dbReference type="GO" id="GO:0030246">
    <property type="term" value="F:carbohydrate binding"/>
    <property type="evidence" value="ECO:0007669"/>
    <property type="project" value="InterPro"/>
</dbReference>
<feature type="non-terminal residue" evidence="2">
    <location>
        <position position="1"/>
    </location>
</feature>
<protein>
    <submittedName>
        <fullName evidence="2">Carboxypeptidase regulatory-like domain-containing protein</fullName>
    </submittedName>
</protein>
<dbReference type="InterPro" id="IPR013229">
    <property type="entry name" value="PEGA"/>
</dbReference>
<dbReference type="SUPFAM" id="SSF49452">
    <property type="entry name" value="Starch-binding domain-like"/>
    <property type="match status" value="1"/>
</dbReference>
<name>A0A955I7W3_9BACT</name>
<evidence type="ECO:0000313" key="3">
    <source>
        <dbReference type="Proteomes" id="UP000760819"/>
    </source>
</evidence>
<sequence>SNFSVYLDKQMQQVTSNNTVDNVTPGSYTLKVTHEGYTNWVQDIVVREGLVTDVAAQLFPQELQLEQLTKTNIRSIVFTDDHREAFYVVTDSPLGANIGLWQQNLVKSNIPLIEEGPIKISNLTGEIQQAITTGDFQIIPSPSRSKLLLMAGQSIYVLDAGRYNEPDVTNLLSISYTVETVEWLSDNNLIIGSENLLIDYDVASTQQTLISFYNDHTPIYTKQKNSLVFVDNGKLYRYQDKHTTEVELDNITLPSGITALFSGTDNDSNLVMATATDLFFLYIPESYLQDLGQMSLLDVSPTGRNLLVSDSQNNIKSVQINVSLVRNVVEYQNRATTLPATIALSSINWEPNSGYFAFRDTGYATKIFSADRTGNNVAEILDSSGVITDQPFNTSPDGSGLFLLLRDNDQTDSRLNLYLLKFGE</sequence>
<dbReference type="SUPFAM" id="SSF82171">
    <property type="entry name" value="DPP6 N-terminal domain-like"/>
    <property type="match status" value="1"/>
</dbReference>